<comment type="caution">
    <text evidence="3">The sequence shown here is derived from an EMBL/GenBank/DDBJ whole genome shotgun (WGS) entry which is preliminary data.</text>
</comment>
<proteinExistence type="predicted"/>
<name>A0A4Q8LB27_9GAMM</name>
<feature type="transmembrane region" description="Helical" evidence="1">
    <location>
        <begin position="240"/>
        <end position="257"/>
    </location>
</feature>
<feature type="transmembrane region" description="Helical" evidence="1">
    <location>
        <begin position="139"/>
        <end position="161"/>
    </location>
</feature>
<keyword evidence="1" id="KW-0812">Transmembrane</keyword>
<gene>
    <name evidence="3" type="ORF">EA660_10635</name>
</gene>
<dbReference type="AlphaFoldDB" id="A0A4Q8LB27"/>
<dbReference type="Proteomes" id="UP000292627">
    <property type="component" value="Unassembled WGS sequence"/>
</dbReference>
<dbReference type="GO" id="GO:0004175">
    <property type="term" value="F:endopeptidase activity"/>
    <property type="evidence" value="ECO:0007669"/>
    <property type="project" value="UniProtKB-ARBA"/>
</dbReference>
<evidence type="ECO:0000313" key="3">
    <source>
        <dbReference type="EMBL" id="TAA25872.1"/>
    </source>
</evidence>
<feature type="transmembrane region" description="Helical" evidence="1">
    <location>
        <begin position="214"/>
        <end position="234"/>
    </location>
</feature>
<accession>A0A4Q8LB27</accession>
<keyword evidence="3" id="KW-0645">Protease</keyword>
<dbReference type="RefSeq" id="WP_130551488.1">
    <property type="nucleotide sequence ID" value="NZ_SHMC01000003.1"/>
</dbReference>
<keyword evidence="1" id="KW-0472">Membrane</keyword>
<keyword evidence="3" id="KW-0482">Metalloprotease</keyword>
<sequence length="281" mass="30707">MLARLRAPGNGRAASRDFRQVLVMTTGHALDPIRGRCWILLSQTAPVPLMATTMPRPPMPTASLVCVLLGFPLGSFLVSLLLLWQPAMEAAHWDAQAVVFAAAACWYAAQIALLRFILSKAGWSWRDIGWGFGQRGTAWLIAAYLVFAYALVGGVEWALAHGPAADPARLSDLANLAPRTLQARLIYVVMGLLGGLCEELVYRGFALQGLRRRGVPIVVACVLASLVFVAQHGLKSVSQFGWFFTWGLVFCALFLLCRRLWPGLILHWLVILSALPAVLPH</sequence>
<dbReference type="OrthoDB" id="9807747at2"/>
<dbReference type="InterPro" id="IPR003675">
    <property type="entry name" value="Rce1/LyrA-like_dom"/>
</dbReference>
<feature type="transmembrane region" description="Helical" evidence="1">
    <location>
        <begin position="97"/>
        <end position="118"/>
    </location>
</feature>
<feature type="transmembrane region" description="Helical" evidence="1">
    <location>
        <begin position="181"/>
        <end position="202"/>
    </location>
</feature>
<protein>
    <submittedName>
        <fullName evidence="3">CPBP family intramembrane metalloprotease</fullName>
    </submittedName>
</protein>
<dbReference type="GO" id="GO:0008237">
    <property type="term" value="F:metallopeptidase activity"/>
    <property type="evidence" value="ECO:0007669"/>
    <property type="project" value="UniProtKB-KW"/>
</dbReference>
<dbReference type="Pfam" id="PF02517">
    <property type="entry name" value="Rce1-like"/>
    <property type="match status" value="1"/>
</dbReference>
<dbReference type="GO" id="GO:0006508">
    <property type="term" value="P:proteolysis"/>
    <property type="evidence" value="ECO:0007669"/>
    <property type="project" value="UniProtKB-KW"/>
</dbReference>
<evidence type="ECO:0000259" key="2">
    <source>
        <dbReference type="Pfam" id="PF02517"/>
    </source>
</evidence>
<dbReference type="GO" id="GO:0080120">
    <property type="term" value="P:CAAX-box protein maturation"/>
    <property type="evidence" value="ECO:0007669"/>
    <property type="project" value="UniProtKB-ARBA"/>
</dbReference>
<keyword evidence="1" id="KW-1133">Transmembrane helix</keyword>
<reference evidence="3 4" key="1">
    <citation type="submission" date="2019-02" db="EMBL/GenBank/DDBJ databases">
        <title>WGS of Pseudoxanthomonas species novum from clinical isolates.</title>
        <authorList>
            <person name="Bernier A.-M."/>
            <person name="Bernard K."/>
            <person name="Vachon A."/>
        </authorList>
    </citation>
    <scope>NUCLEOTIDE SEQUENCE [LARGE SCALE GENOMIC DNA]</scope>
    <source>
        <strain evidence="3 4">NML171200</strain>
    </source>
</reference>
<feature type="domain" description="CAAX prenyl protease 2/Lysostaphin resistance protein A-like" evidence="2">
    <location>
        <begin position="184"/>
        <end position="270"/>
    </location>
</feature>
<feature type="transmembrane region" description="Helical" evidence="1">
    <location>
        <begin position="264"/>
        <end position="280"/>
    </location>
</feature>
<dbReference type="EMBL" id="SHMC01000003">
    <property type="protein sequence ID" value="TAA25872.1"/>
    <property type="molecule type" value="Genomic_DNA"/>
</dbReference>
<feature type="transmembrane region" description="Helical" evidence="1">
    <location>
        <begin position="64"/>
        <end position="85"/>
    </location>
</feature>
<evidence type="ECO:0000313" key="4">
    <source>
        <dbReference type="Proteomes" id="UP000292627"/>
    </source>
</evidence>
<keyword evidence="3" id="KW-0378">Hydrolase</keyword>
<evidence type="ECO:0000256" key="1">
    <source>
        <dbReference type="SAM" id="Phobius"/>
    </source>
</evidence>
<organism evidence="3 4">
    <name type="scientific">Pseudoxanthomonas winnipegensis</name>
    <dbReference type="NCBI Taxonomy" id="2480810"/>
    <lineage>
        <taxon>Bacteria</taxon>
        <taxon>Pseudomonadati</taxon>
        <taxon>Pseudomonadota</taxon>
        <taxon>Gammaproteobacteria</taxon>
        <taxon>Lysobacterales</taxon>
        <taxon>Lysobacteraceae</taxon>
        <taxon>Pseudoxanthomonas</taxon>
    </lineage>
</organism>